<dbReference type="AlphaFoldDB" id="A0A0P9Q550"/>
<comment type="caution">
    <text evidence="1">The sequence shown here is derived from an EMBL/GenBank/DDBJ whole genome shotgun (WGS) entry which is preliminary data.</text>
</comment>
<dbReference type="PATRIC" id="fig|129137.4.peg.4379"/>
<dbReference type="RefSeq" id="WP_057421628.1">
    <property type="nucleotide sequence ID" value="NZ_LIID01000019.1"/>
</dbReference>
<sequence length="198" mass="22173">MTKPTYKKDKIAAPLLTVPFSETVLLKEKNIYYIKISLNQRKILAFAGPTAKHRIIKDFANHLQKHLHLHGGNGKFFDVKAFQDTFRGWFKALIAKDARTYSIHDEKDAIAQGRALIESFLPIGTPTPAPTPAPAPVAFPLHNTKPVLSVDPVKPLEAVEQVVKLLLKDGSDVVVSFKEKLTEQDIDMLCAYLKYKVL</sequence>
<protein>
    <submittedName>
        <fullName evidence="1">Uncharacterized protein</fullName>
    </submittedName>
</protein>
<organism evidence="1 2">
    <name type="scientific">Pseudomonas amygdali pv. eriobotryae</name>
    <dbReference type="NCBI Taxonomy" id="129137"/>
    <lineage>
        <taxon>Bacteria</taxon>
        <taxon>Pseudomonadati</taxon>
        <taxon>Pseudomonadota</taxon>
        <taxon>Gammaproteobacteria</taxon>
        <taxon>Pseudomonadales</taxon>
        <taxon>Pseudomonadaceae</taxon>
        <taxon>Pseudomonas</taxon>
        <taxon>Pseudomonas amygdali</taxon>
    </lineage>
</organism>
<dbReference type="EMBL" id="LJQI01000277">
    <property type="protein sequence ID" value="KPX26142.1"/>
    <property type="molecule type" value="Genomic_DNA"/>
</dbReference>
<reference evidence="1 2" key="1">
    <citation type="submission" date="2015-09" db="EMBL/GenBank/DDBJ databases">
        <title>Genome announcement of multiple Pseudomonas syringae strains.</title>
        <authorList>
            <person name="Thakur S."/>
            <person name="Wang P.W."/>
            <person name="Gong Y."/>
            <person name="Weir B.S."/>
            <person name="Guttman D.S."/>
        </authorList>
    </citation>
    <scope>NUCLEOTIDE SEQUENCE [LARGE SCALE GENOMIC DNA]</scope>
    <source>
        <strain evidence="1 2">ICMP4455</strain>
    </source>
</reference>
<evidence type="ECO:0000313" key="1">
    <source>
        <dbReference type="EMBL" id="KPX26142.1"/>
    </source>
</evidence>
<gene>
    <name evidence="1" type="ORF">ALO70_02971</name>
</gene>
<accession>A0A0P9Q550</accession>
<evidence type="ECO:0000313" key="2">
    <source>
        <dbReference type="Proteomes" id="UP000050490"/>
    </source>
</evidence>
<dbReference type="Proteomes" id="UP000050490">
    <property type="component" value="Unassembled WGS sequence"/>
</dbReference>
<proteinExistence type="predicted"/>
<name>A0A0P9Q550_PSEA0</name>